<accession>A0ABZ1XW47</accession>
<sequence>MLFEKKMSPVVLRDGPDILAAVRTALAQAVPGEQAGLERAADIIEAHCAFTDDDLLGRWVRGILADAGVDSRSDHVQRVITLRKAVPELTLTTAHRLVVNAVGE</sequence>
<evidence type="ECO:0000313" key="1">
    <source>
        <dbReference type="EMBL" id="WUT87825.1"/>
    </source>
</evidence>
<dbReference type="Proteomes" id="UP001432060">
    <property type="component" value="Chromosome"/>
</dbReference>
<dbReference type="EMBL" id="CP109019">
    <property type="protein sequence ID" value="WUT87825.1"/>
    <property type="molecule type" value="Genomic_DNA"/>
</dbReference>
<keyword evidence="2" id="KW-1185">Reference proteome</keyword>
<gene>
    <name evidence="1" type="ORF">OG515_02115</name>
</gene>
<evidence type="ECO:0000313" key="2">
    <source>
        <dbReference type="Proteomes" id="UP001432060"/>
    </source>
</evidence>
<proteinExistence type="predicted"/>
<dbReference type="RefSeq" id="WP_329404784.1">
    <property type="nucleotide sequence ID" value="NZ_CP109019.1"/>
</dbReference>
<organism evidence="1 2">
    <name type="scientific">Streptomyces melanogenes</name>
    <dbReference type="NCBI Taxonomy" id="67326"/>
    <lineage>
        <taxon>Bacteria</taxon>
        <taxon>Bacillati</taxon>
        <taxon>Actinomycetota</taxon>
        <taxon>Actinomycetes</taxon>
        <taxon>Kitasatosporales</taxon>
        <taxon>Streptomycetaceae</taxon>
        <taxon>Streptomyces</taxon>
    </lineage>
</organism>
<reference evidence="1" key="1">
    <citation type="submission" date="2022-10" db="EMBL/GenBank/DDBJ databases">
        <title>The complete genomes of actinobacterial strains from the NBC collection.</title>
        <authorList>
            <person name="Joergensen T.S."/>
            <person name="Alvarez Arevalo M."/>
            <person name="Sterndorff E.B."/>
            <person name="Faurdal D."/>
            <person name="Vuksanovic O."/>
            <person name="Mourched A.-S."/>
            <person name="Charusanti P."/>
            <person name="Shaw S."/>
            <person name="Blin K."/>
            <person name="Weber T."/>
        </authorList>
    </citation>
    <scope>NUCLEOTIDE SEQUENCE</scope>
    <source>
        <strain evidence="1">NBC_00668</strain>
    </source>
</reference>
<protein>
    <submittedName>
        <fullName evidence="1">Uncharacterized protein</fullName>
    </submittedName>
</protein>
<name>A0ABZ1XW47_9ACTN</name>